<dbReference type="Proteomes" id="UP001528411">
    <property type="component" value="Unassembled WGS sequence"/>
</dbReference>
<comment type="similarity">
    <text evidence="1">Belongs to the outer membrane factor (OMF) (TC 1.B.17) family.</text>
</comment>
<evidence type="ECO:0000256" key="1">
    <source>
        <dbReference type="ARBA" id="ARBA00007613"/>
    </source>
</evidence>
<keyword evidence="3" id="KW-1185">Reference proteome</keyword>
<protein>
    <submittedName>
        <fullName evidence="2">TolC family protein</fullName>
    </submittedName>
</protein>
<proteinExistence type="inferred from homology"/>
<accession>A0ABT5FF89</accession>
<dbReference type="PANTHER" id="PTHR30203">
    <property type="entry name" value="OUTER MEMBRANE CATION EFFLUX PROTEIN"/>
    <property type="match status" value="1"/>
</dbReference>
<reference evidence="2 3" key="1">
    <citation type="submission" date="2023-01" db="EMBL/GenBank/DDBJ databases">
        <title>Psychrosphaera sp. nov., isolated from marine algae.</title>
        <authorList>
            <person name="Bayburt H."/>
            <person name="Choi B.J."/>
            <person name="Kim J.M."/>
            <person name="Choi D.G."/>
            <person name="Jeon C.O."/>
        </authorList>
    </citation>
    <scope>NUCLEOTIDE SEQUENCE [LARGE SCALE GENOMIC DNA]</scope>
    <source>
        <strain evidence="2 3">G1-22</strain>
    </source>
</reference>
<dbReference type="Gene3D" id="1.20.1600.10">
    <property type="entry name" value="Outer membrane efflux proteins (OEP)"/>
    <property type="match status" value="1"/>
</dbReference>
<organism evidence="2 3">
    <name type="scientific">Psychrosphaera algicola</name>
    <dbReference type="NCBI Taxonomy" id="3023714"/>
    <lineage>
        <taxon>Bacteria</taxon>
        <taxon>Pseudomonadati</taxon>
        <taxon>Pseudomonadota</taxon>
        <taxon>Gammaproteobacteria</taxon>
        <taxon>Alteromonadales</taxon>
        <taxon>Pseudoalteromonadaceae</taxon>
        <taxon>Psychrosphaera</taxon>
    </lineage>
</organism>
<gene>
    <name evidence="2" type="ORF">PN838_17335</name>
</gene>
<dbReference type="Gene3D" id="2.20.200.10">
    <property type="entry name" value="Outer membrane efflux proteins (OEP)"/>
    <property type="match status" value="1"/>
</dbReference>
<dbReference type="InterPro" id="IPR010131">
    <property type="entry name" value="MdtP/NodT-like"/>
</dbReference>
<dbReference type="RefSeq" id="WP_272182634.1">
    <property type="nucleotide sequence ID" value="NZ_JAQOMS010000002.1"/>
</dbReference>
<dbReference type="EMBL" id="JAQOMS010000002">
    <property type="protein sequence ID" value="MDC2890202.1"/>
    <property type="molecule type" value="Genomic_DNA"/>
</dbReference>
<dbReference type="InterPro" id="IPR003423">
    <property type="entry name" value="OMP_efflux"/>
</dbReference>
<evidence type="ECO:0000313" key="2">
    <source>
        <dbReference type="EMBL" id="MDC2890202.1"/>
    </source>
</evidence>
<dbReference type="PANTHER" id="PTHR30203:SF30">
    <property type="entry name" value="OUTER MEMBRANE PROTEIN-RELATED"/>
    <property type="match status" value="1"/>
</dbReference>
<sequence>MGLSVKWEVDLWDRLGDETKRTAWLAEAKSYDLVAATYSLQSQFLTTWFDLIEQKKLLELNKNNIENQNRRLQMSMYRLDNGLSSGIDIRNAKTNLFRLRESQKGLQYRLVEAKRRLNLMLGHYSESELDIDLTFPELETGVVFNKPRDILLNRPDVLAANANLLAAGFSWDAAKKRQLPKLTLNFDLDARRSKIEELFDFDFWLSSISASIVQPIFYRDVLSKQAKKLELSQEIALQQYRQTLLDAWREVESASQNELILRSRQSLLSRAFAEAKEAENQTEIQYTAGLANSFELLSAQRTRTSVETDLMKLATARLKNRVQLILALGIPNSEENKTKKFNSHVKN</sequence>
<comment type="caution">
    <text evidence="2">The sequence shown here is derived from an EMBL/GenBank/DDBJ whole genome shotgun (WGS) entry which is preliminary data.</text>
</comment>
<evidence type="ECO:0000313" key="3">
    <source>
        <dbReference type="Proteomes" id="UP001528411"/>
    </source>
</evidence>
<name>A0ABT5FF89_9GAMM</name>
<dbReference type="Pfam" id="PF02321">
    <property type="entry name" value="OEP"/>
    <property type="match status" value="2"/>
</dbReference>
<dbReference type="SUPFAM" id="SSF56954">
    <property type="entry name" value="Outer membrane efflux proteins (OEP)"/>
    <property type="match status" value="1"/>
</dbReference>